<proteinExistence type="predicted"/>
<comment type="caution">
    <text evidence="2">The sequence shown here is derived from an EMBL/GenBank/DDBJ whole genome shotgun (WGS) entry which is preliminary data.</text>
</comment>
<accession>A0AAD8JAR3</accession>
<dbReference type="AlphaFoldDB" id="A0AAD8JAR3"/>
<protein>
    <submittedName>
        <fullName evidence="2">Uncharacterized protein</fullName>
    </submittedName>
</protein>
<evidence type="ECO:0000313" key="3">
    <source>
        <dbReference type="Proteomes" id="UP001237642"/>
    </source>
</evidence>
<reference evidence="2" key="1">
    <citation type="submission" date="2023-02" db="EMBL/GenBank/DDBJ databases">
        <title>Genome of toxic invasive species Heracleum sosnowskyi carries increased number of genes despite the absence of recent whole-genome duplications.</title>
        <authorList>
            <person name="Schelkunov M."/>
            <person name="Shtratnikova V."/>
            <person name="Makarenko M."/>
            <person name="Klepikova A."/>
            <person name="Omelchenko D."/>
            <person name="Novikova G."/>
            <person name="Obukhova E."/>
            <person name="Bogdanov V."/>
            <person name="Penin A."/>
            <person name="Logacheva M."/>
        </authorList>
    </citation>
    <scope>NUCLEOTIDE SEQUENCE</scope>
    <source>
        <strain evidence="2">Hsosn_3</strain>
        <tissue evidence="2">Leaf</tissue>
    </source>
</reference>
<gene>
    <name evidence="2" type="ORF">POM88_000068</name>
</gene>
<sequence>MGFGVTITEKNGRNDVLPEGAALSQEDVLYDQDGLQIYKEEPLEQVKLMLDVLRTGMKILLDDAIISMDIHKQKPAVEEKQLKDVMEGAATILELNVNDIGESERGPSYQPLVFYEKNVFAMLKVESDEKTRDMLIMNDLDGEARNETQQGSTSQANEIFVRENRNL</sequence>
<name>A0AAD8JAR3_9APIA</name>
<evidence type="ECO:0000256" key="1">
    <source>
        <dbReference type="SAM" id="MobiDB-lite"/>
    </source>
</evidence>
<feature type="compositionally biased region" description="Polar residues" evidence="1">
    <location>
        <begin position="147"/>
        <end position="157"/>
    </location>
</feature>
<keyword evidence="3" id="KW-1185">Reference proteome</keyword>
<reference evidence="2" key="2">
    <citation type="submission" date="2023-05" db="EMBL/GenBank/DDBJ databases">
        <authorList>
            <person name="Schelkunov M.I."/>
        </authorList>
    </citation>
    <scope>NUCLEOTIDE SEQUENCE</scope>
    <source>
        <strain evidence="2">Hsosn_3</strain>
        <tissue evidence="2">Leaf</tissue>
    </source>
</reference>
<organism evidence="2 3">
    <name type="scientific">Heracleum sosnowskyi</name>
    <dbReference type="NCBI Taxonomy" id="360622"/>
    <lineage>
        <taxon>Eukaryota</taxon>
        <taxon>Viridiplantae</taxon>
        <taxon>Streptophyta</taxon>
        <taxon>Embryophyta</taxon>
        <taxon>Tracheophyta</taxon>
        <taxon>Spermatophyta</taxon>
        <taxon>Magnoliopsida</taxon>
        <taxon>eudicotyledons</taxon>
        <taxon>Gunneridae</taxon>
        <taxon>Pentapetalae</taxon>
        <taxon>asterids</taxon>
        <taxon>campanulids</taxon>
        <taxon>Apiales</taxon>
        <taxon>Apiaceae</taxon>
        <taxon>Apioideae</taxon>
        <taxon>apioid superclade</taxon>
        <taxon>Tordylieae</taxon>
        <taxon>Tordyliinae</taxon>
        <taxon>Heracleum</taxon>
    </lineage>
</organism>
<evidence type="ECO:0000313" key="2">
    <source>
        <dbReference type="EMBL" id="KAK1400463.1"/>
    </source>
</evidence>
<dbReference type="Proteomes" id="UP001237642">
    <property type="component" value="Unassembled WGS sequence"/>
</dbReference>
<feature type="region of interest" description="Disordered" evidence="1">
    <location>
        <begin position="143"/>
        <end position="167"/>
    </location>
</feature>
<dbReference type="EMBL" id="JAUIZM010000001">
    <property type="protein sequence ID" value="KAK1400463.1"/>
    <property type="molecule type" value="Genomic_DNA"/>
</dbReference>